<protein>
    <recommendedName>
        <fullName evidence="5">Fam-a protein</fullName>
    </recommendedName>
</protein>
<name>A0A081IA85_PLAVN</name>
<sequence length="388" mass="44641">MNNGYVKTFFFVLILFVYVSDKVLTTEYVADLTKEPLPETDLTKEPVSETYPKKESLSETTLTNEPRRKRARYTKTRPQNNPSLSSSSESLSSRTPRPKRIRPKRIRRKKTSSQATLSTTPPSKTILPEPVLPETTSFEIALPQAVLTNPPSSHIGYIPVLSKVDEIYKEAKHLLCTKPSETKKAMEVMDEAVKFLKYYATTQKGYKHHCTTCEGVKMYYMKNKKKSYIEKCKIKISNPNKYDDIIYMLWDPNGAQQFDPNFIYGKVVRSYNRNLLMVKKFYHNPMLSSKRCFYALAKKVHISENTTIIVMASGNINNQNGFNRPLFKNKVLESMNSFKTNVDSDDDSQNGYYKKTFVNLSGYLIRKKSDHVDVTFVNSVANMQILIL</sequence>
<evidence type="ECO:0000313" key="4">
    <source>
        <dbReference type="Proteomes" id="UP000030681"/>
    </source>
</evidence>
<dbReference type="InterPro" id="IPR006486">
    <property type="entry name" value="PYST_A"/>
</dbReference>
<feature type="region of interest" description="Disordered" evidence="1">
    <location>
        <begin position="40"/>
        <end position="129"/>
    </location>
</feature>
<evidence type="ECO:0008006" key="5">
    <source>
        <dbReference type="Google" id="ProtNLM"/>
    </source>
</evidence>
<feature type="compositionally biased region" description="Basic and acidic residues" evidence="1">
    <location>
        <begin position="40"/>
        <end position="57"/>
    </location>
</feature>
<dbReference type="EMBL" id="KL446955">
    <property type="protein sequence ID" value="KEG00593.1"/>
    <property type="molecule type" value="Genomic_DNA"/>
</dbReference>
<accession>A0A081IA85</accession>
<reference evidence="3 4" key="1">
    <citation type="submission" date="2013-02" db="EMBL/GenBank/DDBJ databases">
        <title>The Genome Sequence of Plasmodium vinckei vinckei.</title>
        <authorList>
            <consortium name="The Broad Institute Genome Sequencing Platform"/>
            <consortium name="The Broad Institute Genome Sequencing Center for Infectious Disease"/>
            <person name="Neafsey D."/>
            <person name="Cheeseman I."/>
            <person name="Volkman S."/>
            <person name="Adams J."/>
            <person name="Walker B."/>
            <person name="Young S.K."/>
            <person name="Zeng Q."/>
            <person name="Gargeya S."/>
            <person name="Fitzgerald M."/>
            <person name="Haas B."/>
            <person name="Abouelleil A."/>
            <person name="Alvarado L."/>
            <person name="Arachchi H.M."/>
            <person name="Berlin A.M."/>
            <person name="Chapman S.B."/>
            <person name="Dewar J."/>
            <person name="Goldberg J."/>
            <person name="Griggs A."/>
            <person name="Gujja S."/>
            <person name="Hansen M."/>
            <person name="Howarth C."/>
            <person name="Imamovic A."/>
            <person name="Larimer J."/>
            <person name="McCowan C."/>
            <person name="Murphy C."/>
            <person name="Neiman D."/>
            <person name="Pearson M."/>
            <person name="Priest M."/>
            <person name="Roberts A."/>
            <person name="Saif S."/>
            <person name="Shea T."/>
            <person name="Sisk P."/>
            <person name="Sykes S."/>
            <person name="Wortman J."/>
            <person name="Nusbaum C."/>
            <person name="Birren B."/>
        </authorList>
    </citation>
    <scope>NUCLEOTIDE SEQUENCE [LARGE SCALE GENOMIC DNA]</scope>
    <source>
        <strain evidence="4">vinckei</strain>
    </source>
</reference>
<feature type="compositionally biased region" description="Polar residues" evidence="1">
    <location>
        <begin position="114"/>
        <end position="123"/>
    </location>
</feature>
<evidence type="ECO:0000313" key="3">
    <source>
        <dbReference type="EMBL" id="KEG00593.1"/>
    </source>
</evidence>
<dbReference type="SUPFAM" id="SSF55961">
    <property type="entry name" value="Bet v1-like"/>
    <property type="match status" value="1"/>
</dbReference>
<organism evidence="3 4">
    <name type="scientific">Plasmodium vinckei vinckei</name>
    <dbReference type="NCBI Taxonomy" id="54757"/>
    <lineage>
        <taxon>Eukaryota</taxon>
        <taxon>Sar</taxon>
        <taxon>Alveolata</taxon>
        <taxon>Apicomplexa</taxon>
        <taxon>Aconoidasida</taxon>
        <taxon>Haemosporida</taxon>
        <taxon>Plasmodiidae</taxon>
        <taxon>Plasmodium</taxon>
        <taxon>Plasmodium (Vinckeia)</taxon>
    </lineage>
</organism>
<dbReference type="Gene3D" id="3.30.530.20">
    <property type="match status" value="1"/>
</dbReference>
<dbReference type="InterPro" id="IPR023393">
    <property type="entry name" value="START-like_dom_sf"/>
</dbReference>
<dbReference type="NCBIfam" id="TIGR01599">
    <property type="entry name" value="PYST-A"/>
    <property type="match status" value="1"/>
</dbReference>
<evidence type="ECO:0000256" key="1">
    <source>
        <dbReference type="SAM" id="MobiDB-lite"/>
    </source>
</evidence>
<feature type="compositionally biased region" description="Basic residues" evidence="1">
    <location>
        <begin position="96"/>
        <end position="111"/>
    </location>
</feature>
<feature type="signal peptide" evidence="2">
    <location>
        <begin position="1"/>
        <end position="25"/>
    </location>
</feature>
<dbReference type="AlphaFoldDB" id="A0A081IA85"/>
<proteinExistence type="predicted"/>
<evidence type="ECO:0000256" key="2">
    <source>
        <dbReference type="SAM" id="SignalP"/>
    </source>
</evidence>
<feature type="compositionally biased region" description="Low complexity" evidence="1">
    <location>
        <begin position="83"/>
        <end position="95"/>
    </location>
</feature>
<dbReference type="Proteomes" id="UP000030681">
    <property type="component" value="Unassembled WGS sequence"/>
</dbReference>
<gene>
    <name evidence="3" type="ORF">YYE_04422</name>
</gene>
<keyword evidence="2" id="KW-0732">Signal</keyword>
<feature type="chain" id="PRO_5001758172" description="Fam-a protein" evidence="2">
    <location>
        <begin position="26"/>
        <end position="388"/>
    </location>
</feature>